<keyword evidence="6" id="KW-0520">NAD</keyword>
<dbReference type="NCBIfam" id="NF001299">
    <property type="entry name" value="PRK00241.1"/>
    <property type="match status" value="1"/>
</dbReference>
<dbReference type="InterPro" id="IPR015797">
    <property type="entry name" value="NUDIX_hydrolase-like_dom_sf"/>
</dbReference>
<dbReference type="GO" id="GO:0016787">
    <property type="term" value="F:hydrolase activity"/>
    <property type="evidence" value="ECO:0007669"/>
    <property type="project" value="UniProtKB-KW"/>
</dbReference>
<proteinExistence type="predicted"/>
<dbReference type="Gene3D" id="3.90.79.10">
    <property type="entry name" value="Nucleoside Triphosphate Pyrophosphohydrolase"/>
    <property type="match status" value="1"/>
</dbReference>
<keyword evidence="7" id="KW-0732">Signal</keyword>
<evidence type="ECO:0000256" key="5">
    <source>
        <dbReference type="ARBA" id="ARBA00022842"/>
    </source>
</evidence>
<dbReference type="PANTHER" id="PTHR42904:SF8">
    <property type="entry name" value="NAD(+) DIPHOSPHATASE"/>
    <property type="match status" value="1"/>
</dbReference>
<evidence type="ECO:0000256" key="1">
    <source>
        <dbReference type="ARBA" id="ARBA00001946"/>
    </source>
</evidence>
<dbReference type="InterPro" id="IPR050241">
    <property type="entry name" value="NAD-cap_RNA_hydrolase_NudC"/>
</dbReference>
<evidence type="ECO:0000313" key="10">
    <source>
        <dbReference type="Proteomes" id="UP001642464"/>
    </source>
</evidence>
<dbReference type="InterPro" id="IPR020084">
    <property type="entry name" value="NUDIX_hydrolase_CS"/>
</dbReference>
<evidence type="ECO:0000313" key="9">
    <source>
        <dbReference type="EMBL" id="CAK9075644.1"/>
    </source>
</evidence>
<feature type="domain" description="Nudix hydrolase" evidence="8">
    <location>
        <begin position="228"/>
        <end position="352"/>
    </location>
</feature>
<dbReference type="Gene3D" id="3.90.79.20">
    <property type="match status" value="1"/>
</dbReference>
<dbReference type="InterPro" id="IPR049734">
    <property type="entry name" value="NudC-like_C"/>
</dbReference>
<evidence type="ECO:0000256" key="3">
    <source>
        <dbReference type="ARBA" id="ARBA00022723"/>
    </source>
</evidence>
<dbReference type="Pfam" id="PF00293">
    <property type="entry name" value="NUDIX"/>
    <property type="match status" value="1"/>
</dbReference>
<keyword evidence="10" id="KW-1185">Reference proteome</keyword>
<evidence type="ECO:0000259" key="8">
    <source>
        <dbReference type="PROSITE" id="PS51462"/>
    </source>
</evidence>
<dbReference type="CDD" id="cd03429">
    <property type="entry name" value="NUDIX_NADH_pyrophosphatase_Nudt13"/>
    <property type="match status" value="1"/>
</dbReference>
<dbReference type="SUPFAM" id="SSF55811">
    <property type="entry name" value="Nudix"/>
    <property type="match status" value="1"/>
</dbReference>
<dbReference type="EC" id="3.6.1.22" evidence="2"/>
<dbReference type="EMBL" id="CAXAMM010036335">
    <property type="protein sequence ID" value="CAK9075644.1"/>
    <property type="molecule type" value="Genomic_DNA"/>
</dbReference>
<sequence>MVPRWVRWMLLSAFFGLAPSIRSKHPPGVSLGRSFLPRAVAFNTDGRFQRGAPPSEATPHGASMVPIYRGMSLVSETATGELEPVLLSSEQVQMGEASWLGTAEESSALAELQRKASHRLGSGFWMLDVSNCFDQAPSLSDLGLREDFNASPSVSSTSAQWHKLRSRAGASVVDRLASEDYAALLAVAAGMSAWHRSVRFCATCGAPTEAVRSGLQRQCCQCGSRFRPRVDPAMLVLVTDGDRCLLGRKASWPAGRFSALAGFVEFGETLEECVIREVREESGVLVDPKSICFVASQPWLFPRSLLLGFTAKPVSTEIKLTEELEDVKWFEADYIEACLAEADDIDASDTRFNIPSRTSLANSLIHGWLQSIRAQK</sequence>
<keyword evidence="4 9" id="KW-0378">Hydrolase</keyword>
<dbReference type="PROSITE" id="PS51462">
    <property type="entry name" value="NUDIX"/>
    <property type="match status" value="1"/>
</dbReference>
<name>A0ABP0PII8_9DINO</name>
<keyword evidence="3" id="KW-0479">Metal-binding</keyword>
<keyword evidence="5" id="KW-0460">Magnesium</keyword>
<comment type="caution">
    <text evidence="9">The sequence shown here is derived from an EMBL/GenBank/DDBJ whole genome shotgun (WGS) entry which is preliminary data.</text>
</comment>
<dbReference type="InterPro" id="IPR015376">
    <property type="entry name" value="Znr_NADH_PPase"/>
</dbReference>
<dbReference type="InterPro" id="IPR000086">
    <property type="entry name" value="NUDIX_hydrolase_dom"/>
</dbReference>
<accession>A0ABP0PII8</accession>
<comment type="cofactor">
    <cofactor evidence="1">
        <name>Mg(2+)</name>
        <dbReference type="ChEBI" id="CHEBI:18420"/>
    </cofactor>
</comment>
<reference evidence="9 10" key="1">
    <citation type="submission" date="2024-02" db="EMBL/GenBank/DDBJ databases">
        <authorList>
            <person name="Chen Y."/>
            <person name="Shah S."/>
            <person name="Dougan E. K."/>
            <person name="Thang M."/>
            <person name="Chan C."/>
        </authorList>
    </citation>
    <scope>NUCLEOTIDE SEQUENCE [LARGE SCALE GENOMIC DNA]</scope>
</reference>
<organism evidence="9 10">
    <name type="scientific">Durusdinium trenchii</name>
    <dbReference type="NCBI Taxonomy" id="1381693"/>
    <lineage>
        <taxon>Eukaryota</taxon>
        <taxon>Sar</taxon>
        <taxon>Alveolata</taxon>
        <taxon>Dinophyceae</taxon>
        <taxon>Suessiales</taxon>
        <taxon>Symbiodiniaceae</taxon>
        <taxon>Durusdinium</taxon>
    </lineage>
</organism>
<dbReference type="PANTHER" id="PTHR42904">
    <property type="entry name" value="NUDIX HYDROLASE, NUDC SUBFAMILY"/>
    <property type="match status" value="1"/>
</dbReference>
<evidence type="ECO:0000256" key="7">
    <source>
        <dbReference type="SAM" id="SignalP"/>
    </source>
</evidence>
<gene>
    <name evidence="9" type="ORF">SCF082_LOCUS36612</name>
</gene>
<feature type="chain" id="PRO_5045666166" description="NAD(+) diphosphatase" evidence="7">
    <location>
        <begin position="24"/>
        <end position="376"/>
    </location>
</feature>
<feature type="signal peptide" evidence="7">
    <location>
        <begin position="1"/>
        <end position="23"/>
    </location>
</feature>
<dbReference type="PROSITE" id="PS00893">
    <property type="entry name" value="NUDIX_BOX"/>
    <property type="match status" value="1"/>
</dbReference>
<evidence type="ECO:0000256" key="2">
    <source>
        <dbReference type="ARBA" id="ARBA00012381"/>
    </source>
</evidence>
<protein>
    <recommendedName>
        <fullName evidence="2">NAD(+) diphosphatase</fullName>
        <ecNumber evidence="2">3.6.1.22</ecNumber>
    </recommendedName>
</protein>
<dbReference type="Proteomes" id="UP001642464">
    <property type="component" value="Unassembled WGS sequence"/>
</dbReference>
<evidence type="ECO:0000256" key="4">
    <source>
        <dbReference type="ARBA" id="ARBA00022801"/>
    </source>
</evidence>
<dbReference type="Pfam" id="PF09297">
    <property type="entry name" value="Zn_ribbon_NUD"/>
    <property type="match status" value="1"/>
</dbReference>
<evidence type="ECO:0000256" key="6">
    <source>
        <dbReference type="ARBA" id="ARBA00023027"/>
    </source>
</evidence>